<keyword evidence="4" id="KW-1185">Reference proteome</keyword>
<dbReference type="RefSeq" id="WP_052377071.1">
    <property type="nucleotide sequence ID" value="NZ_CP003984.1"/>
</dbReference>
<dbReference type="KEGG" id="ptp:RCA23_c12410"/>
<organism evidence="3 4">
    <name type="scientific">Planktomarina temperata RCA23</name>
    <dbReference type="NCBI Taxonomy" id="666509"/>
    <lineage>
        <taxon>Bacteria</taxon>
        <taxon>Pseudomonadati</taxon>
        <taxon>Pseudomonadota</taxon>
        <taxon>Alphaproteobacteria</taxon>
        <taxon>Rhodobacterales</taxon>
        <taxon>Paracoccaceae</taxon>
        <taxon>Planktomarina</taxon>
    </lineage>
</organism>
<name>A0AAN0RIG1_9RHOB</name>
<evidence type="ECO:0000256" key="1">
    <source>
        <dbReference type="SAM" id="SignalP"/>
    </source>
</evidence>
<dbReference type="Pfam" id="PF07510">
    <property type="entry name" value="GmrSD_C"/>
    <property type="match status" value="1"/>
</dbReference>
<gene>
    <name evidence="3" type="ORF">RCA23_c12410</name>
</gene>
<evidence type="ECO:0000313" key="4">
    <source>
        <dbReference type="Proteomes" id="UP000028680"/>
    </source>
</evidence>
<sequence>MFSRLLVFVTFTILAAGTAFSDQIPKYDRDLFGGWSDTDRDCQNMRHELLQDLSTAVVSFSQNACRVTRGRWLDPYTDKMFYESRLLDIDHLVPLKYSWDRGAHSWTSKQRRQFSNDPINLFAVEKSVNRQKSASGPAEWLPPNIQFRCQYILRFQRVVKLYGLSQSAAELQLINKAQQQYCD</sequence>
<evidence type="ECO:0000313" key="3">
    <source>
        <dbReference type="EMBL" id="AII86788.1"/>
    </source>
</evidence>
<dbReference type="PANTHER" id="PTHR24094">
    <property type="entry name" value="SECRETED PROTEIN"/>
    <property type="match status" value="1"/>
</dbReference>
<dbReference type="PANTHER" id="PTHR24094:SF15">
    <property type="entry name" value="AMP-DEPENDENT SYNTHETASE_LIGASE DOMAIN-CONTAINING PROTEIN-RELATED"/>
    <property type="match status" value="1"/>
</dbReference>
<dbReference type="AlphaFoldDB" id="A0AAN0RIG1"/>
<feature type="signal peptide" evidence="1">
    <location>
        <begin position="1"/>
        <end position="21"/>
    </location>
</feature>
<dbReference type="EMBL" id="CP003984">
    <property type="protein sequence ID" value="AII86788.1"/>
    <property type="molecule type" value="Genomic_DNA"/>
</dbReference>
<evidence type="ECO:0000259" key="2">
    <source>
        <dbReference type="Pfam" id="PF07510"/>
    </source>
</evidence>
<feature type="domain" description="GmrSD restriction endonucleases C-terminal" evidence="2">
    <location>
        <begin position="60"/>
        <end position="170"/>
    </location>
</feature>
<reference evidence="3 4" key="1">
    <citation type="journal article" date="2014" name="ISME J.">
        <title>Adaptation of an abundant Roseobacter RCA organism to pelagic systems revealed by genomic and transcriptomic analyses.</title>
        <authorList>
            <person name="Voget S."/>
            <person name="Wemheuer B."/>
            <person name="Brinkhoff T."/>
            <person name="Vollmers J."/>
            <person name="Dietrich S."/>
            <person name="Giebel H.A."/>
            <person name="Beardsley C."/>
            <person name="Sardemann C."/>
            <person name="Bakenhus I."/>
            <person name="Billerbeck S."/>
            <person name="Daniel R."/>
            <person name="Simon M."/>
        </authorList>
    </citation>
    <scope>NUCLEOTIDE SEQUENCE [LARGE SCALE GENOMIC DNA]</scope>
    <source>
        <strain evidence="3 4">RCA23</strain>
    </source>
</reference>
<accession>A0AAN0RIG1</accession>
<keyword evidence="1" id="KW-0732">Signal</keyword>
<dbReference type="Proteomes" id="UP000028680">
    <property type="component" value="Chromosome"/>
</dbReference>
<feature type="chain" id="PRO_5042811974" description="GmrSD restriction endonucleases C-terminal domain-containing protein" evidence="1">
    <location>
        <begin position="22"/>
        <end position="183"/>
    </location>
</feature>
<proteinExistence type="predicted"/>
<dbReference type="InterPro" id="IPR011089">
    <property type="entry name" value="GmrSD_C"/>
</dbReference>
<protein>
    <recommendedName>
        <fullName evidence="2">GmrSD restriction endonucleases C-terminal domain-containing protein</fullName>
    </recommendedName>
</protein>